<sequence length="714" mass="80570">RIKTQRFLPPRIQWVNTNVTIALTIVAIAASIDGLYLQLCQRWEKAIFRFVEIHLRAQIRRERKHEVARSDEYEQVRSVLTTTADLHAGVHHVTNRYVQAELNIFHFGDLMDLLMCSCRLSAGVPTLFLFGDLLEYTHVYDSDSLRLNRILEIIPITFLKCVVIVQEQILSGDTYVQAVTFSRCKLTQHLFGRCATMCNENFNDGQSSNWLHVSAWPAIWLFYNYLHHGRNDSATASLPFNEYEVWHLLCARVVFVVGSTFNLYMNNTFGRPALPAQPGIVFWGHVKARKVISSPPSYNRDRINCRCVALGEQIVIIGGLEQCEKNVYRTCENVVLFDVQNQSIRDANIQNVDYLKKITNRVHHSVTRVAGDSFVIFGGWKEHYAPQNDCWRGQLVAEGELHFAPMSGKGAKIGSCPRARWRHGACLVENVCSSSSAVFICGGLTRRFGHVNIVRTFAEVLKDAWTLEWEYGIWRRLPDLPVPLHSHQCSYVANESVVVAIGGLSAMEDQFSAKIYFFSFSSLCWLREIDLEPRVGRYGFSSHALTEEVLLLVGGVNERFEKCNTLTLVNLKNGKTISFAVDVDQDLASSSSDAASFLFINHCSALVSTGDKVALYVFGGGGNFLQSSLACSPFFLHVDLPHLIFLLCLAEQRIACKSQFLDRLPASSVADNICPRAREPSSIGIPCNRRQILQRPLENHRSEQCPMLRITGVI</sequence>
<dbReference type="InterPro" id="IPR015915">
    <property type="entry name" value="Kelch-typ_b-propeller"/>
</dbReference>
<keyword evidence="3" id="KW-0949">S-adenosyl-L-methionine</keyword>
<dbReference type="AlphaFoldDB" id="A0A085NGG3"/>
<dbReference type="Gene3D" id="3.40.50.150">
    <property type="entry name" value="Vaccinia Virus protein VP39"/>
    <property type="match status" value="1"/>
</dbReference>
<reference evidence="4" key="1">
    <citation type="journal article" date="2014" name="Nat. Genet.">
        <title>Genome and transcriptome of the porcine whipworm Trichuris suis.</title>
        <authorList>
            <person name="Jex A.R."/>
            <person name="Nejsum P."/>
            <person name="Schwarz E.M."/>
            <person name="Hu L."/>
            <person name="Young N.D."/>
            <person name="Hall R.S."/>
            <person name="Korhonen P.K."/>
            <person name="Liao S."/>
            <person name="Thamsborg S."/>
            <person name="Xia J."/>
            <person name="Xu P."/>
            <person name="Wang S."/>
            <person name="Scheerlinck J.P."/>
            <person name="Hofmann A."/>
            <person name="Sternberg P.W."/>
            <person name="Wang J."/>
            <person name="Gasser R.B."/>
        </authorList>
    </citation>
    <scope>NUCLEOTIDE SEQUENCE [LARGE SCALE GENOMIC DNA]</scope>
    <source>
        <strain evidence="4">DCEP-RM93F</strain>
    </source>
</reference>
<evidence type="ECO:0000256" key="3">
    <source>
        <dbReference type="ARBA" id="ARBA00022691"/>
    </source>
</evidence>
<dbReference type="GO" id="GO:0030488">
    <property type="term" value="P:tRNA methylation"/>
    <property type="evidence" value="ECO:0007669"/>
    <property type="project" value="TreeGrafter"/>
</dbReference>
<dbReference type="InterPro" id="IPR029063">
    <property type="entry name" value="SAM-dependent_MTases_sf"/>
</dbReference>
<dbReference type="SUPFAM" id="SSF50965">
    <property type="entry name" value="Galactose oxidase, central domain"/>
    <property type="match status" value="1"/>
</dbReference>
<dbReference type="InterPro" id="IPR011043">
    <property type="entry name" value="Gal_Oxase/kelch_b-propeller"/>
</dbReference>
<dbReference type="PANTHER" id="PTHR46529:SF1">
    <property type="entry name" value="TRNA WYBUTOSINE-SYNTHESIZING PROTEIN 4"/>
    <property type="match status" value="1"/>
</dbReference>
<comment type="pathway">
    <text evidence="1">tRNA modification; wybutosine-tRNA(Phe) biosynthesis.</text>
</comment>
<gene>
    <name evidence="4" type="ORF">M514_19192</name>
</gene>
<organism evidence="4">
    <name type="scientific">Trichuris suis</name>
    <name type="common">pig whipworm</name>
    <dbReference type="NCBI Taxonomy" id="68888"/>
    <lineage>
        <taxon>Eukaryota</taxon>
        <taxon>Metazoa</taxon>
        <taxon>Ecdysozoa</taxon>
        <taxon>Nematoda</taxon>
        <taxon>Enoplea</taxon>
        <taxon>Dorylaimia</taxon>
        <taxon>Trichinellida</taxon>
        <taxon>Trichuridae</taxon>
        <taxon>Trichuris</taxon>
    </lineage>
</organism>
<evidence type="ECO:0000256" key="2">
    <source>
        <dbReference type="ARBA" id="ARBA00010703"/>
    </source>
</evidence>
<dbReference type="EMBL" id="KL367503">
    <property type="protein sequence ID" value="KFD68559.1"/>
    <property type="molecule type" value="Genomic_DNA"/>
</dbReference>
<feature type="non-terminal residue" evidence="4">
    <location>
        <position position="1"/>
    </location>
</feature>
<accession>A0A085NGG3</accession>
<dbReference type="UniPathway" id="UPA00375"/>
<dbReference type="GO" id="GO:0031591">
    <property type="term" value="P:wybutosine biosynthetic process"/>
    <property type="evidence" value="ECO:0007669"/>
    <property type="project" value="TreeGrafter"/>
</dbReference>
<proteinExistence type="inferred from homology"/>
<dbReference type="Pfam" id="PF24681">
    <property type="entry name" value="Kelch_KLHDC2_KLHL20_DRC7"/>
    <property type="match status" value="1"/>
</dbReference>
<dbReference type="PANTHER" id="PTHR46529">
    <property type="entry name" value="TRNA WYBUTOSINE-SYNTHESIZING PROTEIN 4"/>
    <property type="match status" value="1"/>
</dbReference>
<protein>
    <recommendedName>
        <fullName evidence="5">Kelch repeat protein</fullName>
    </recommendedName>
</protein>
<comment type="similarity">
    <text evidence="2">Belongs to the methyltransferase superfamily. LCMT family.</text>
</comment>
<evidence type="ECO:0000256" key="1">
    <source>
        <dbReference type="ARBA" id="ARBA00004797"/>
    </source>
</evidence>
<dbReference type="Gene3D" id="2.120.10.80">
    <property type="entry name" value="Kelch-type beta propeller"/>
    <property type="match status" value="1"/>
</dbReference>
<dbReference type="Proteomes" id="UP000030758">
    <property type="component" value="Unassembled WGS sequence"/>
</dbReference>
<dbReference type="GO" id="GO:0008175">
    <property type="term" value="F:tRNA methyltransferase activity"/>
    <property type="evidence" value="ECO:0007669"/>
    <property type="project" value="TreeGrafter"/>
</dbReference>
<evidence type="ECO:0008006" key="5">
    <source>
        <dbReference type="Google" id="ProtNLM"/>
    </source>
</evidence>
<name>A0A085NGG3_9BILA</name>
<evidence type="ECO:0000313" key="4">
    <source>
        <dbReference type="EMBL" id="KFD68559.1"/>
    </source>
</evidence>